<feature type="region of interest" description="Disordered" evidence="2">
    <location>
        <begin position="1449"/>
        <end position="1516"/>
    </location>
</feature>
<dbReference type="PANTHER" id="PTHR23193">
    <property type="entry name" value="NUCLEAR PORE COMPLEX PROTEIN NUP"/>
    <property type="match status" value="1"/>
</dbReference>
<gene>
    <name evidence="3" type="ORF">CLUMA_CG018223</name>
</gene>
<protein>
    <submittedName>
        <fullName evidence="3">CLUMA_CG018223, isoform A</fullName>
    </submittedName>
</protein>
<dbReference type="STRING" id="568069.A0A1J1IY25"/>
<dbReference type="OrthoDB" id="248320at2759"/>
<dbReference type="EMBL" id="CVRI01000064">
    <property type="protein sequence ID" value="CRL05063.1"/>
    <property type="molecule type" value="Genomic_DNA"/>
</dbReference>
<dbReference type="GO" id="GO:0017056">
    <property type="term" value="F:structural constituent of nuclear pore"/>
    <property type="evidence" value="ECO:0007669"/>
    <property type="project" value="TreeGrafter"/>
</dbReference>
<evidence type="ECO:0000313" key="3">
    <source>
        <dbReference type="EMBL" id="CRL05063.1"/>
    </source>
</evidence>
<dbReference type="Gene3D" id="2.130.10.10">
    <property type="entry name" value="YVTN repeat-like/Quinoprotein amine dehydrogenase"/>
    <property type="match status" value="1"/>
</dbReference>
<dbReference type="SUPFAM" id="SSF117289">
    <property type="entry name" value="Nucleoporin domain"/>
    <property type="match status" value="1"/>
</dbReference>
<feature type="compositionally biased region" description="Polar residues" evidence="2">
    <location>
        <begin position="1505"/>
        <end position="1516"/>
    </location>
</feature>
<proteinExistence type="predicted"/>
<evidence type="ECO:0000313" key="4">
    <source>
        <dbReference type="Proteomes" id="UP000183832"/>
    </source>
</evidence>
<evidence type="ECO:0000256" key="2">
    <source>
        <dbReference type="SAM" id="MobiDB-lite"/>
    </source>
</evidence>
<feature type="region of interest" description="Disordered" evidence="2">
    <location>
        <begin position="1093"/>
        <end position="1130"/>
    </location>
</feature>
<feature type="coiled-coil region" evidence="1">
    <location>
        <begin position="562"/>
        <end position="623"/>
    </location>
</feature>
<evidence type="ECO:0000256" key="1">
    <source>
        <dbReference type="SAM" id="Coils"/>
    </source>
</evidence>
<dbReference type="GO" id="GO:0006405">
    <property type="term" value="P:RNA export from nucleus"/>
    <property type="evidence" value="ECO:0007669"/>
    <property type="project" value="TreeGrafter"/>
</dbReference>
<dbReference type="GO" id="GO:0005643">
    <property type="term" value="C:nuclear pore"/>
    <property type="evidence" value="ECO:0007669"/>
    <property type="project" value="TreeGrafter"/>
</dbReference>
<dbReference type="InterPro" id="IPR026054">
    <property type="entry name" value="Nucleoporin"/>
</dbReference>
<dbReference type="InterPro" id="IPR015943">
    <property type="entry name" value="WD40/YVTN_repeat-like_dom_sf"/>
</dbReference>
<accession>A0A1J1IY25</accession>
<dbReference type="GO" id="GO:0006606">
    <property type="term" value="P:protein import into nucleus"/>
    <property type="evidence" value="ECO:0007669"/>
    <property type="project" value="TreeGrafter"/>
</dbReference>
<keyword evidence="1" id="KW-0175">Coiled coil</keyword>
<dbReference type="PANTHER" id="PTHR23193:SF46">
    <property type="entry name" value="NUCLEAR PORE COMPLEX PROTEIN NUP214"/>
    <property type="match status" value="1"/>
</dbReference>
<name>A0A1J1IY25_9DIPT</name>
<feature type="compositionally biased region" description="Low complexity" evidence="2">
    <location>
        <begin position="1117"/>
        <end position="1129"/>
    </location>
</feature>
<keyword evidence="4" id="KW-1185">Reference proteome</keyword>
<feature type="compositionally biased region" description="Low complexity" evidence="2">
    <location>
        <begin position="1093"/>
        <end position="1105"/>
    </location>
</feature>
<reference evidence="3 4" key="1">
    <citation type="submission" date="2015-04" db="EMBL/GenBank/DDBJ databases">
        <authorList>
            <person name="Syromyatnikov M.Y."/>
            <person name="Popov V.N."/>
        </authorList>
    </citation>
    <scope>NUCLEOTIDE SEQUENCE [LARGE SCALE GENOMIC DNA]</scope>
</reference>
<feature type="compositionally biased region" description="Polar residues" evidence="2">
    <location>
        <begin position="1463"/>
        <end position="1487"/>
    </location>
</feature>
<feature type="compositionally biased region" description="Polar residues" evidence="2">
    <location>
        <begin position="1106"/>
        <end position="1116"/>
    </location>
</feature>
<sequence>MALQGSVGKDNLNISFRLQKKAQFFNVSNDDFQNTSSNIVASASCHGLVFAGSTNPELIVSLLKDLEAANAEVTPPLRKVPLPSRTIHIATNCDSSILAVAVKLNGVPHIQLYSVASFLTPNIQKINEFRLSNDNSDAIQLCWNPVLNSTLAVCTESGLLNVFTLKESGFTFYGIDPNLKAKCCCWSPKGKQIVVGFTNGMLKQFTPELKIAKTIECPAGVIMAGSFDTITIQWLSTFQFAVAFLEHKQGSRPIFHIINAPKGAPPQYISYNDVCYTSSETRPSKIYIQHIMQWNILIVASANAIDISFLRITQTGDLPIWSQEFPNDAYPAELPLTPNTSETFPMSLELDIGCTGRLLQEDMSSYPVMPMLHIMSTYGVLCSFYILNTTPEYVDICSPPRPLNPATLSLFQVPQLSSTTPDQFQKNEILKTPVKADAMFTKPIGHSTPTVPKIMPMTTSNMNLPILAAAPIVATTTPKLNISSVFQNVTAPAINLTSSLAMTTTTAPPPPPATTTSVYKPPSALITLPQTMQIQPQVNLQQKPDINVSAHVSTAEDDQIYNRMIQDEIQAFELELKSVMERSRSLKTNIGTREESAEMRKNLEALEELNKEATENIGSLRNDVQLTRLGLTEMFSMFYEAQAKLDQATNEKSLFMNSNQIQDRKTKRAVERLMKEVSQCEMHIQIAVQLMNAQWGDYQDAIKKNKKNRMHNPNLEELYQTLTKQQEIIYRQNDKLNLLKSKLGLRDNFTKQSPSSSTLNPSFEALSDSMISMSIADQVQSETEKLTVKKIKNLRNLLANREVVVIKPKRPELLGLNSEIIQEKKLKAMKVLKERKMAEQKPVKVENKSQDKNPIKVQTSTNIENKNQFMFGTNVKKSEEKTSTSTPTFGFSSTQLVSNVEKKEEPPKFFASPLINTETENTKPQSTISSTNVAVSATFSIPLSNKVAAQKPQKNLSTTFTLKGNSSEESKDETPVVTFKAPVATPQPVPSFMSNTSMAGASKGFSFASKPFEIQNTSSPALPTSNPLSTTSIFGGTGKPLTSSGISSGFSLNLSTDSTKPKILQPTVEPFKTVQNSPQNFSFSALASTIGSSSDNGAKSSGSDSLLSVIQSNNKPNETTSASNTSSNNICSPEIEKKVVAQSPPANIFGGSSPKTESKSIFSSASFGSALSNPLQTSTFETQVSTSSTTSTISNVGTTSSSSDSTASIFGSLSLAKPETTKPAAATSPPSGLFSSLVKPDQSVFSQVTSTTSTTSSAPPFGFFSNAATTQSSNIFGSASPKVTQPGNIFGGAAAQPASSGGIFGSVEVPSTQANVLGQQKSLFGSIESASPSTGSLFSQSSFSSPSTTQSSSIFGAANSATTSAFGDGSIFGGNQSSNQSLFSGSALGRGQSGGSIFGGTPAVAAPSPFGSSSVFGGSSAFGGGLSSNNTQSAFGASSSVFGQQAPTFGGQATFGSPKGNIFGQQASPTQSNNLFEQLGSQESGNLFGSLAQNTQQVQNPPPQSGFSGSAFSSWR</sequence>
<dbReference type="GO" id="GO:0008139">
    <property type="term" value="F:nuclear localization sequence binding"/>
    <property type="evidence" value="ECO:0007669"/>
    <property type="project" value="TreeGrafter"/>
</dbReference>
<dbReference type="Proteomes" id="UP000183832">
    <property type="component" value="Unassembled WGS sequence"/>
</dbReference>
<organism evidence="3 4">
    <name type="scientific">Clunio marinus</name>
    <dbReference type="NCBI Taxonomy" id="568069"/>
    <lineage>
        <taxon>Eukaryota</taxon>
        <taxon>Metazoa</taxon>
        <taxon>Ecdysozoa</taxon>
        <taxon>Arthropoda</taxon>
        <taxon>Hexapoda</taxon>
        <taxon>Insecta</taxon>
        <taxon>Pterygota</taxon>
        <taxon>Neoptera</taxon>
        <taxon>Endopterygota</taxon>
        <taxon>Diptera</taxon>
        <taxon>Nematocera</taxon>
        <taxon>Chironomoidea</taxon>
        <taxon>Chironomidae</taxon>
        <taxon>Clunio</taxon>
    </lineage>
</organism>